<dbReference type="SMART" id="SM00839">
    <property type="entry name" value="ELFV_dehydrog"/>
    <property type="match status" value="1"/>
</dbReference>
<dbReference type="SUPFAM" id="SSF51735">
    <property type="entry name" value="NAD(P)-binding Rossmann-fold domains"/>
    <property type="match status" value="1"/>
</dbReference>
<sequence>MKNHCYIEPKISSNIFEALSVNNHEKLIFGFDKKSGMKIVLAIHDTTLGPSTGGTRLAMVSEDKAIEEALRLSYAMSFKTAIIDEPFGGSKAVVIGDPSKPKTKEFLYALGDFIESLGGIFLTGVDMGFSLEDAKIIAERTKYIFNSKGISGVTTGHGVLKGLKESVKYKLGKDSLQGVKVAVQGLGHVGGTLADLLLDEGAVIFVSDIDNQKAKKYSGIKNATVVENESIYDVDCDVFAPCAVGEIINDQTIDRLKCSIVAGGANNQLQNEVKHAEILYRKGILHAPDFVINAAGVCHGMCEVKGVDISEAMKKTDLISAILKDIFEKSEKEKIPPLFIAYQMAYEKIQAKKK</sequence>
<proteinExistence type="inferred from homology"/>
<reference evidence="9" key="1">
    <citation type="submission" date="2017-09" db="EMBL/GenBank/DDBJ databases">
        <title>Depth-based differentiation of microbial function through sediment-hosted aquifers and enrichment of novel symbionts in the deep terrestrial subsurface.</title>
        <authorList>
            <person name="Probst A.J."/>
            <person name="Ladd B."/>
            <person name="Jarett J.K."/>
            <person name="Geller-Mcgrath D.E."/>
            <person name="Sieber C.M.K."/>
            <person name="Emerson J.B."/>
            <person name="Anantharaman K."/>
            <person name="Thomas B.C."/>
            <person name="Malmstrom R."/>
            <person name="Stieglmeier M."/>
            <person name="Klingl A."/>
            <person name="Woyke T."/>
            <person name="Ryan C.M."/>
            <person name="Banfield J.F."/>
        </authorList>
    </citation>
    <scope>NUCLEOTIDE SEQUENCE [LARGE SCALE GENOMIC DNA]</scope>
</reference>
<dbReference type="InterPro" id="IPR006096">
    <property type="entry name" value="Glu/Leu/Phe/Val/Trp_DH_C"/>
</dbReference>
<dbReference type="PRINTS" id="PR00082">
    <property type="entry name" value="GLFDHDRGNASE"/>
</dbReference>
<evidence type="ECO:0000313" key="9">
    <source>
        <dbReference type="Proteomes" id="UP000229335"/>
    </source>
</evidence>
<dbReference type="Pfam" id="PF02812">
    <property type="entry name" value="ELFV_dehydrog_N"/>
    <property type="match status" value="1"/>
</dbReference>
<evidence type="ECO:0000313" key="8">
    <source>
        <dbReference type="EMBL" id="PIT93855.1"/>
    </source>
</evidence>
<dbReference type="InterPro" id="IPR016211">
    <property type="entry name" value="Glu/Phe/Leu/Val/Trp_DH_bac/arc"/>
</dbReference>
<keyword evidence="3 5" id="KW-0520">NAD</keyword>
<dbReference type="EMBL" id="PFAS01000034">
    <property type="protein sequence ID" value="PIT93855.1"/>
    <property type="molecule type" value="Genomic_DNA"/>
</dbReference>
<dbReference type="Gene3D" id="3.40.50.10860">
    <property type="entry name" value="Leucine Dehydrogenase, chain A, domain 1"/>
    <property type="match status" value="1"/>
</dbReference>
<feature type="domain" description="Glutamate/phenylalanine/leucine/valine/L-tryptophan dehydrogenase C-terminal" evidence="7">
    <location>
        <begin position="152"/>
        <end position="354"/>
    </location>
</feature>
<evidence type="ECO:0000256" key="5">
    <source>
        <dbReference type="PIRSR" id="PIRSR000188-2"/>
    </source>
</evidence>
<feature type="active site" description="Proton donor/acceptor" evidence="4">
    <location>
        <position position="91"/>
    </location>
</feature>
<protein>
    <submittedName>
        <fullName evidence="8">Leucine dehydrogenase</fullName>
    </submittedName>
</protein>
<dbReference type="PIRSF" id="PIRSF000188">
    <property type="entry name" value="Phe_leu_dh"/>
    <property type="match status" value="1"/>
</dbReference>
<comment type="similarity">
    <text evidence="1 6">Belongs to the Glu/Leu/Phe/Val dehydrogenases family.</text>
</comment>
<evidence type="ECO:0000256" key="1">
    <source>
        <dbReference type="ARBA" id="ARBA00006382"/>
    </source>
</evidence>
<dbReference type="SUPFAM" id="SSF53223">
    <property type="entry name" value="Aminoacid dehydrogenase-like, N-terminal domain"/>
    <property type="match status" value="1"/>
</dbReference>
<dbReference type="AlphaFoldDB" id="A0A2M6WM40"/>
<dbReference type="InterPro" id="IPR006097">
    <property type="entry name" value="Glu/Leu/Phe/Val/Trp_DH_dimer"/>
</dbReference>
<dbReference type="CDD" id="cd01075">
    <property type="entry name" value="NAD_bind_Leu_Phe_Val_DH"/>
    <property type="match status" value="1"/>
</dbReference>
<evidence type="ECO:0000256" key="2">
    <source>
        <dbReference type="ARBA" id="ARBA00023002"/>
    </source>
</evidence>
<evidence type="ECO:0000256" key="6">
    <source>
        <dbReference type="RuleBase" id="RU004417"/>
    </source>
</evidence>
<dbReference type="GO" id="GO:0006520">
    <property type="term" value="P:amino acid metabolic process"/>
    <property type="evidence" value="ECO:0007669"/>
    <property type="project" value="InterPro"/>
</dbReference>
<dbReference type="InterPro" id="IPR046346">
    <property type="entry name" value="Aminoacid_DH-like_N_sf"/>
</dbReference>
<evidence type="ECO:0000256" key="3">
    <source>
        <dbReference type="ARBA" id="ARBA00023027"/>
    </source>
</evidence>
<keyword evidence="2 6" id="KW-0560">Oxidoreductase</keyword>
<organism evidence="8 9">
    <name type="scientific">Candidatus Falkowbacteria bacterium CG10_big_fil_rev_8_21_14_0_10_43_11</name>
    <dbReference type="NCBI Taxonomy" id="1974568"/>
    <lineage>
        <taxon>Bacteria</taxon>
        <taxon>Candidatus Falkowiibacteriota</taxon>
    </lineage>
</organism>
<accession>A0A2M6WM40</accession>
<comment type="caution">
    <text evidence="8">The sequence shown here is derived from an EMBL/GenBank/DDBJ whole genome shotgun (WGS) entry which is preliminary data.</text>
</comment>
<dbReference type="Pfam" id="PF00208">
    <property type="entry name" value="ELFV_dehydrog"/>
    <property type="match status" value="1"/>
</dbReference>
<dbReference type="PANTHER" id="PTHR42722:SF1">
    <property type="entry name" value="VALINE DEHYDROGENASE"/>
    <property type="match status" value="1"/>
</dbReference>
<evidence type="ECO:0000256" key="4">
    <source>
        <dbReference type="PIRSR" id="PIRSR000188-1"/>
    </source>
</evidence>
<feature type="binding site" evidence="5">
    <location>
        <begin position="185"/>
        <end position="190"/>
    </location>
    <ligand>
        <name>NAD(+)</name>
        <dbReference type="ChEBI" id="CHEBI:57540"/>
    </ligand>
</feature>
<dbReference type="InterPro" id="IPR036291">
    <property type="entry name" value="NAD(P)-bd_dom_sf"/>
</dbReference>
<dbReference type="GO" id="GO:0016639">
    <property type="term" value="F:oxidoreductase activity, acting on the CH-NH2 group of donors, NAD or NADP as acceptor"/>
    <property type="evidence" value="ECO:0007669"/>
    <property type="project" value="InterPro"/>
</dbReference>
<keyword evidence="5" id="KW-0547">Nucleotide-binding</keyword>
<gene>
    <name evidence="8" type="ORF">COU00_02100</name>
</gene>
<dbReference type="Gene3D" id="3.40.50.720">
    <property type="entry name" value="NAD(P)-binding Rossmann-like Domain"/>
    <property type="match status" value="1"/>
</dbReference>
<dbReference type="Proteomes" id="UP000229335">
    <property type="component" value="Unassembled WGS sequence"/>
</dbReference>
<dbReference type="InterPro" id="IPR006095">
    <property type="entry name" value="Glu/Leu/Phe/Val/Trp_DH"/>
</dbReference>
<dbReference type="GO" id="GO:0000166">
    <property type="term" value="F:nucleotide binding"/>
    <property type="evidence" value="ECO:0007669"/>
    <property type="project" value="UniProtKB-KW"/>
</dbReference>
<name>A0A2M6WM40_9BACT</name>
<evidence type="ECO:0000259" key="7">
    <source>
        <dbReference type="SMART" id="SM00839"/>
    </source>
</evidence>
<dbReference type="PANTHER" id="PTHR42722">
    <property type="entry name" value="LEUCINE DEHYDROGENASE"/>
    <property type="match status" value="1"/>
</dbReference>